<gene>
    <name evidence="3" type="ORF">KM92DES2_12848</name>
</gene>
<proteinExistence type="inferred from homology"/>
<dbReference type="PANTHER" id="PTHR43236:SF2">
    <property type="entry name" value="BLL0069 PROTEIN"/>
    <property type="match status" value="1"/>
</dbReference>
<dbReference type="InterPro" id="IPR010359">
    <property type="entry name" value="IrrE_HExxH"/>
</dbReference>
<name>A0A212KE24_9BACT</name>
<dbReference type="GO" id="GO:0003677">
    <property type="term" value="F:DNA binding"/>
    <property type="evidence" value="ECO:0007669"/>
    <property type="project" value="InterPro"/>
</dbReference>
<evidence type="ECO:0000259" key="2">
    <source>
        <dbReference type="SMART" id="SM00530"/>
    </source>
</evidence>
<dbReference type="InterPro" id="IPR010982">
    <property type="entry name" value="Lambda_DNA-bd_dom_sf"/>
</dbReference>
<dbReference type="InterPro" id="IPR001387">
    <property type="entry name" value="Cro/C1-type_HTH"/>
</dbReference>
<dbReference type="CDD" id="cd00093">
    <property type="entry name" value="HTH_XRE"/>
    <property type="match status" value="1"/>
</dbReference>
<evidence type="ECO:0000313" key="3">
    <source>
        <dbReference type="EMBL" id="SBW09994.1"/>
    </source>
</evidence>
<dbReference type="PANTHER" id="PTHR43236">
    <property type="entry name" value="ANTITOXIN HIGA1"/>
    <property type="match status" value="1"/>
</dbReference>
<dbReference type="InterPro" id="IPR052345">
    <property type="entry name" value="Rad_response_metalloprotease"/>
</dbReference>
<sequence>MMEKQVIPVNPTLLQWARQTAGLSLRDAALRAGITPPRRKKGEPSLSPEDRLLAWEHGEETPTMAQLSDIAKAYRRPLVTFFLSEPPQNVSPLADFRTVQNAAPQESPEFSALKRRIFLLHRELCAIAKEENTPNLPFVGSCKVSDGVVKIVASLRQHLGMDTGIMEEVGHGDFFTWLRDRTQQLGIYVVLMGDLGSHHTRIDPEEFRGIAIADAQVPLVVVNKNDAKAAMLFTLAHELAHLWLGASGVSNANAFASVHDHKKDEVFCNAVAAEFLVPQDALQQAWPGHTDDLPQSVKLLSRKFRVSEEVIARRLADIGIVSAAEYSELLRMYQARWHKQKEKNKGTSGGPDSNTLARYWLGHKTLTTLMRATNAGLITMQDAARTINMSASRFARVAE</sequence>
<reference evidence="3" key="1">
    <citation type="submission" date="2016-04" db="EMBL/GenBank/DDBJ databases">
        <authorList>
            <person name="Evans L.H."/>
            <person name="Alamgir A."/>
            <person name="Owens N."/>
            <person name="Weber N.D."/>
            <person name="Virtaneva K."/>
            <person name="Barbian K."/>
            <person name="Babar A."/>
            <person name="Rosenke K."/>
        </authorList>
    </citation>
    <scope>NUCLEOTIDE SEQUENCE</scope>
    <source>
        <strain evidence="3">92-2</strain>
    </source>
</reference>
<dbReference type="SUPFAM" id="SSF47413">
    <property type="entry name" value="lambda repressor-like DNA-binding domains"/>
    <property type="match status" value="1"/>
</dbReference>
<dbReference type="SMART" id="SM00530">
    <property type="entry name" value="HTH_XRE"/>
    <property type="match status" value="1"/>
</dbReference>
<organism evidence="3">
    <name type="scientific">uncultured Desulfovibrio sp</name>
    <dbReference type="NCBI Taxonomy" id="167968"/>
    <lineage>
        <taxon>Bacteria</taxon>
        <taxon>Pseudomonadati</taxon>
        <taxon>Thermodesulfobacteriota</taxon>
        <taxon>Desulfovibrionia</taxon>
        <taxon>Desulfovibrionales</taxon>
        <taxon>Desulfovibrionaceae</taxon>
        <taxon>Desulfovibrio</taxon>
        <taxon>environmental samples</taxon>
    </lineage>
</organism>
<dbReference type="Gene3D" id="1.10.260.40">
    <property type="entry name" value="lambda repressor-like DNA-binding domains"/>
    <property type="match status" value="1"/>
</dbReference>
<dbReference type="Gene3D" id="1.10.10.2910">
    <property type="match status" value="1"/>
</dbReference>
<dbReference type="EMBL" id="FLUP01000001">
    <property type="protein sequence ID" value="SBW09994.1"/>
    <property type="molecule type" value="Genomic_DNA"/>
</dbReference>
<dbReference type="Pfam" id="PF06114">
    <property type="entry name" value="Peptidase_M78"/>
    <property type="match status" value="1"/>
</dbReference>
<feature type="domain" description="HTH cro/C1-type" evidence="2">
    <location>
        <begin position="13"/>
        <end position="81"/>
    </location>
</feature>
<evidence type="ECO:0000256" key="1">
    <source>
        <dbReference type="ARBA" id="ARBA00007227"/>
    </source>
</evidence>
<protein>
    <recommendedName>
        <fullName evidence="2">HTH cro/C1-type domain-containing protein</fullName>
    </recommendedName>
</protein>
<comment type="similarity">
    <text evidence="1">Belongs to the short-chain fatty acyl-CoA assimilation regulator (ScfR) family.</text>
</comment>
<dbReference type="AlphaFoldDB" id="A0A212KE24"/>
<accession>A0A212KE24</accession>